<dbReference type="InterPro" id="IPR025091">
    <property type="entry name" value="DUF4019"/>
</dbReference>
<dbReference type="PROSITE" id="PS50043">
    <property type="entry name" value="HTH_LUXR_2"/>
    <property type="match status" value="1"/>
</dbReference>
<evidence type="ECO:0000256" key="3">
    <source>
        <dbReference type="ARBA" id="ARBA00023163"/>
    </source>
</evidence>
<dbReference type="SUPFAM" id="SSF46894">
    <property type="entry name" value="C-terminal effector domain of the bipartite response regulators"/>
    <property type="match status" value="1"/>
</dbReference>
<dbReference type="InterPro" id="IPR016032">
    <property type="entry name" value="Sig_transdc_resp-reg_C-effctor"/>
</dbReference>
<dbReference type="Proteomes" id="UP000199331">
    <property type="component" value="Unassembled WGS sequence"/>
</dbReference>
<feature type="domain" description="HTH luxR-type" evidence="6">
    <location>
        <begin position="1"/>
        <end position="66"/>
    </location>
</feature>
<reference evidence="8" key="1">
    <citation type="submission" date="2016-10" db="EMBL/GenBank/DDBJ databases">
        <authorList>
            <person name="Varghese N."/>
            <person name="Submissions S."/>
        </authorList>
    </citation>
    <scope>NUCLEOTIDE SEQUENCE [LARGE SCALE GENOMIC DNA]</scope>
    <source>
        <strain evidence="8">CGMCC 1.7715</strain>
    </source>
</reference>
<dbReference type="InterPro" id="IPR000792">
    <property type="entry name" value="Tscrpt_reg_LuxR_C"/>
</dbReference>
<dbReference type="PANTHER" id="PTHR44688:SF16">
    <property type="entry name" value="DNA-BINDING TRANSCRIPTIONAL ACTIVATOR DEVR_DOSR"/>
    <property type="match status" value="1"/>
</dbReference>
<keyword evidence="2 7" id="KW-0238">DNA-binding</keyword>
<dbReference type="AlphaFoldDB" id="A0A1I5LCG4"/>
<keyword evidence="3" id="KW-0804">Transcription</keyword>
<keyword evidence="8" id="KW-1185">Reference proteome</keyword>
<dbReference type="PANTHER" id="PTHR44688">
    <property type="entry name" value="DNA-BINDING TRANSCRIPTIONAL ACTIVATOR DEVR_DOSR"/>
    <property type="match status" value="1"/>
</dbReference>
<dbReference type="GO" id="GO:0003677">
    <property type="term" value="F:DNA binding"/>
    <property type="evidence" value="ECO:0007669"/>
    <property type="project" value="UniProtKB-KW"/>
</dbReference>
<keyword evidence="5" id="KW-0472">Membrane</keyword>
<keyword evidence="1" id="KW-0805">Transcription regulation</keyword>
<evidence type="ECO:0000256" key="4">
    <source>
        <dbReference type="SAM" id="MobiDB-lite"/>
    </source>
</evidence>
<evidence type="ECO:0000256" key="2">
    <source>
        <dbReference type="ARBA" id="ARBA00023125"/>
    </source>
</evidence>
<dbReference type="Pfam" id="PF13211">
    <property type="entry name" value="DUF4019"/>
    <property type="match status" value="1"/>
</dbReference>
<dbReference type="CDD" id="cd06170">
    <property type="entry name" value="LuxR_C_like"/>
    <property type="match status" value="1"/>
</dbReference>
<evidence type="ECO:0000256" key="5">
    <source>
        <dbReference type="SAM" id="Phobius"/>
    </source>
</evidence>
<dbReference type="STRING" id="604088.SAMN04488060_0912"/>
<dbReference type="SMART" id="SM00421">
    <property type="entry name" value="HTH_LUXR"/>
    <property type="match status" value="1"/>
</dbReference>
<keyword evidence="5" id="KW-1133">Transmembrane helix</keyword>
<name>A0A1I5LCG4_9SPHN</name>
<dbReference type="RefSeq" id="WP_090477673.1">
    <property type="nucleotide sequence ID" value="NZ_FOWZ01000001.1"/>
</dbReference>
<dbReference type="OrthoDB" id="7193436at2"/>
<feature type="region of interest" description="Disordered" evidence="4">
    <location>
        <begin position="65"/>
        <end position="96"/>
    </location>
</feature>
<dbReference type="GO" id="GO:0006355">
    <property type="term" value="P:regulation of DNA-templated transcription"/>
    <property type="evidence" value="ECO:0007669"/>
    <property type="project" value="InterPro"/>
</dbReference>
<dbReference type="PRINTS" id="PR00038">
    <property type="entry name" value="HTHLUXR"/>
</dbReference>
<accession>A0A1I5LCG4</accession>
<dbReference type="InterPro" id="IPR036388">
    <property type="entry name" value="WH-like_DNA-bd_sf"/>
</dbReference>
<evidence type="ECO:0000259" key="6">
    <source>
        <dbReference type="PROSITE" id="PS50043"/>
    </source>
</evidence>
<evidence type="ECO:0000256" key="1">
    <source>
        <dbReference type="ARBA" id="ARBA00023015"/>
    </source>
</evidence>
<proteinExistence type="predicted"/>
<dbReference type="Gene3D" id="1.10.10.10">
    <property type="entry name" value="Winged helix-like DNA-binding domain superfamily/Winged helix DNA-binding domain"/>
    <property type="match status" value="1"/>
</dbReference>
<gene>
    <name evidence="7" type="ORF">SAMN04488060_0912</name>
</gene>
<evidence type="ECO:0000313" key="7">
    <source>
        <dbReference type="EMBL" id="SFO94895.1"/>
    </source>
</evidence>
<feature type="transmembrane region" description="Helical" evidence="5">
    <location>
        <begin position="101"/>
        <end position="122"/>
    </location>
</feature>
<protein>
    <submittedName>
        <fullName evidence="7">DNA-binding transcriptional regulator, CsgD family</fullName>
    </submittedName>
</protein>
<dbReference type="EMBL" id="FOWZ01000001">
    <property type="protein sequence ID" value="SFO94895.1"/>
    <property type="molecule type" value="Genomic_DNA"/>
</dbReference>
<evidence type="ECO:0000313" key="8">
    <source>
        <dbReference type="Proteomes" id="UP000199331"/>
    </source>
</evidence>
<dbReference type="Pfam" id="PF00196">
    <property type="entry name" value="GerE"/>
    <property type="match status" value="1"/>
</dbReference>
<keyword evidence="5" id="KW-0812">Transmembrane</keyword>
<organism evidence="7 8">
    <name type="scientific">Qipengyuania nanhaisediminis</name>
    <dbReference type="NCBI Taxonomy" id="604088"/>
    <lineage>
        <taxon>Bacteria</taxon>
        <taxon>Pseudomonadati</taxon>
        <taxon>Pseudomonadota</taxon>
        <taxon>Alphaproteobacteria</taxon>
        <taxon>Sphingomonadales</taxon>
        <taxon>Erythrobacteraceae</taxon>
        <taxon>Qipengyuania</taxon>
    </lineage>
</organism>
<sequence length="252" mass="26796">MADGVASLTDREREVLRLLLAGHTAKTIAIELDLSVHTVNDYLREARKKLGVSTSREAARILGDTEAQPPSRFGTEQMGMPPAAMDVDTPTPSQQPGERSYLPWIIGGILMFAAAIAAALLLSSAGSAEVEQTATETSAQDAVIETAARNWVRLIDNGDYAQSWAQAGPMFKSAVTAETWEAQAAPVREPLGALVSRQLKTVSAHSALPGAPEGQYMIVTFGTDFAEASGTTETVVMSLEEGSWGVVGYFIK</sequence>